<comment type="caution">
    <text evidence="2">The sequence shown here is derived from an EMBL/GenBank/DDBJ whole genome shotgun (WGS) entry which is preliminary data.</text>
</comment>
<dbReference type="InterPro" id="IPR013324">
    <property type="entry name" value="RNA_pol_sigma_r3/r4-like"/>
</dbReference>
<evidence type="ECO:0000313" key="3">
    <source>
        <dbReference type="Proteomes" id="UP001555786"/>
    </source>
</evidence>
<dbReference type="SUPFAM" id="SSF88659">
    <property type="entry name" value="Sigma3 and sigma4 domains of RNA polymerase sigma factors"/>
    <property type="match status" value="1"/>
</dbReference>
<feature type="domain" description="RNA polymerase sigma-70 region 4" evidence="1">
    <location>
        <begin position="34"/>
        <end position="72"/>
    </location>
</feature>
<protein>
    <submittedName>
        <fullName evidence="2">Helix-turn-helix domain-containing protein</fullName>
    </submittedName>
</protein>
<reference evidence="2 3" key="1">
    <citation type="submission" date="2024-07" db="EMBL/GenBank/DDBJ databases">
        <title>Description of Labrys sedimenti sp. nov., isolated from a diclofenac-degrading enrichment culture.</title>
        <authorList>
            <person name="Tancsics A."/>
            <person name="Csepanyi A."/>
        </authorList>
    </citation>
    <scope>NUCLEOTIDE SEQUENCE [LARGE SCALE GENOMIC DNA]</scope>
    <source>
        <strain evidence="2 3">LMG 23578</strain>
    </source>
</reference>
<name>A0ABV3PFX6_9HYPH</name>
<keyword evidence="3" id="KW-1185">Reference proteome</keyword>
<dbReference type="Proteomes" id="UP001555786">
    <property type="component" value="Unassembled WGS sequence"/>
</dbReference>
<accession>A0ABV3PFX6</accession>
<gene>
    <name evidence="2" type="ORF">ABXS05_03190</name>
</gene>
<dbReference type="InterPro" id="IPR007630">
    <property type="entry name" value="RNA_pol_sigma70_r4"/>
</dbReference>
<sequence>MTATKSPKPASSSKPHRADIAKFMGEKKASSGITPRDRRALIAQMASEGQTLREIGRSLGISAQRVSRIARGAGIPLGRQGGTGLVSTHVPFRLKSALRQQAEAAGVSVSAYVARVLRAVCEDATVAKRTLGRDALPVRAYRKGAA</sequence>
<dbReference type="EMBL" id="JBFNQD010000001">
    <property type="protein sequence ID" value="MEW9304527.1"/>
    <property type="molecule type" value="Genomic_DNA"/>
</dbReference>
<evidence type="ECO:0000259" key="1">
    <source>
        <dbReference type="Pfam" id="PF04545"/>
    </source>
</evidence>
<evidence type="ECO:0000313" key="2">
    <source>
        <dbReference type="EMBL" id="MEW9304527.1"/>
    </source>
</evidence>
<organism evidence="2 3">
    <name type="scientific">Labrys neptuniae</name>
    <dbReference type="NCBI Taxonomy" id="376174"/>
    <lineage>
        <taxon>Bacteria</taxon>
        <taxon>Pseudomonadati</taxon>
        <taxon>Pseudomonadota</taxon>
        <taxon>Alphaproteobacteria</taxon>
        <taxon>Hyphomicrobiales</taxon>
        <taxon>Xanthobacteraceae</taxon>
        <taxon>Labrys</taxon>
    </lineage>
</organism>
<proteinExistence type="predicted"/>
<dbReference type="RefSeq" id="WP_367622886.1">
    <property type="nucleotide sequence ID" value="NZ_JBFNQD010000001.1"/>
</dbReference>
<dbReference type="Pfam" id="PF04545">
    <property type="entry name" value="Sigma70_r4"/>
    <property type="match status" value="1"/>
</dbReference>